<keyword evidence="3" id="KW-0804">Transcription</keyword>
<sequence length="234" mass="26452">MEPFSKEKYSSKVAQLLMQRIRNGRLRPGDPIGEAQLAEECGISRAPVREALHHLEAEGLLMSHPRRGKCVTLLTPETIRNNYELSALLEGEAAVQAVHGLPKEVHKRLEAIIGQMRAAIQAGGAYEEHADLGTQFHKTILSLSENPLLRSLASRFSRVISKYLLYQEWRTIYTPEELLDRHNRLFLALQTRDEATIRAAFREHYAESAERLAQFCQPATSGKSGKKKTHFPTE</sequence>
<feature type="domain" description="HTH gntR-type" evidence="4">
    <location>
        <begin position="7"/>
        <end position="74"/>
    </location>
</feature>
<accession>A0A9D1TPA9</accession>
<dbReference type="Pfam" id="PF00392">
    <property type="entry name" value="GntR"/>
    <property type="match status" value="1"/>
</dbReference>
<evidence type="ECO:0000313" key="5">
    <source>
        <dbReference type="EMBL" id="HIV99871.1"/>
    </source>
</evidence>
<dbReference type="PANTHER" id="PTHR43537">
    <property type="entry name" value="TRANSCRIPTIONAL REGULATOR, GNTR FAMILY"/>
    <property type="match status" value="1"/>
</dbReference>
<proteinExistence type="predicted"/>
<dbReference type="Gene3D" id="1.20.120.530">
    <property type="entry name" value="GntR ligand-binding domain-like"/>
    <property type="match status" value="1"/>
</dbReference>
<evidence type="ECO:0000259" key="4">
    <source>
        <dbReference type="PROSITE" id="PS50949"/>
    </source>
</evidence>
<dbReference type="EMBL" id="DXHV01000018">
    <property type="protein sequence ID" value="HIV99871.1"/>
    <property type="molecule type" value="Genomic_DNA"/>
</dbReference>
<evidence type="ECO:0000256" key="3">
    <source>
        <dbReference type="ARBA" id="ARBA00023163"/>
    </source>
</evidence>
<dbReference type="SMART" id="SM00895">
    <property type="entry name" value="FCD"/>
    <property type="match status" value="1"/>
</dbReference>
<reference evidence="5" key="1">
    <citation type="journal article" date="2021" name="PeerJ">
        <title>Extensive microbial diversity within the chicken gut microbiome revealed by metagenomics and culture.</title>
        <authorList>
            <person name="Gilroy R."/>
            <person name="Ravi A."/>
            <person name="Getino M."/>
            <person name="Pursley I."/>
            <person name="Horton D.L."/>
            <person name="Alikhan N.F."/>
            <person name="Baker D."/>
            <person name="Gharbi K."/>
            <person name="Hall N."/>
            <person name="Watson M."/>
            <person name="Adriaenssens E.M."/>
            <person name="Foster-Nyarko E."/>
            <person name="Jarju S."/>
            <person name="Secka A."/>
            <person name="Antonio M."/>
            <person name="Oren A."/>
            <person name="Chaudhuri R.R."/>
            <person name="La Ragione R."/>
            <person name="Hildebrand F."/>
            <person name="Pallen M.J."/>
        </authorList>
    </citation>
    <scope>NUCLEOTIDE SEQUENCE</scope>
    <source>
        <strain evidence="5">ChiHecec2B26-446</strain>
    </source>
</reference>
<comment type="caution">
    <text evidence="5">The sequence shown here is derived from an EMBL/GenBank/DDBJ whole genome shotgun (WGS) entry which is preliminary data.</text>
</comment>
<evidence type="ECO:0000313" key="6">
    <source>
        <dbReference type="Proteomes" id="UP000886752"/>
    </source>
</evidence>
<organism evidence="5 6">
    <name type="scientific">Candidatus Desulfovibrio intestinipullorum</name>
    <dbReference type="NCBI Taxonomy" id="2838536"/>
    <lineage>
        <taxon>Bacteria</taxon>
        <taxon>Pseudomonadati</taxon>
        <taxon>Thermodesulfobacteriota</taxon>
        <taxon>Desulfovibrionia</taxon>
        <taxon>Desulfovibrionales</taxon>
        <taxon>Desulfovibrionaceae</taxon>
        <taxon>Desulfovibrio</taxon>
    </lineage>
</organism>
<dbReference type="InterPro" id="IPR008920">
    <property type="entry name" value="TF_FadR/GntR_C"/>
</dbReference>
<dbReference type="InterPro" id="IPR011711">
    <property type="entry name" value="GntR_C"/>
</dbReference>
<dbReference type="SUPFAM" id="SSF48008">
    <property type="entry name" value="GntR ligand-binding domain-like"/>
    <property type="match status" value="1"/>
</dbReference>
<dbReference type="AlphaFoldDB" id="A0A9D1TPA9"/>
<dbReference type="GO" id="GO:0003677">
    <property type="term" value="F:DNA binding"/>
    <property type="evidence" value="ECO:0007669"/>
    <property type="project" value="UniProtKB-KW"/>
</dbReference>
<dbReference type="Gene3D" id="1.10.10.10">
    <property type="entry name" value="Winged helix-like DNA-binding domain superfamily/Winged helix DNA-binding domain"/>
    <property type="match status" value="1"/>
</dbReference>
<dbReference type="InterPro" id="IPR000524">
    <property type="entry name" value="Tscrpt_reg_HTH_GntR"/>
</dbReference>
<dbReference type="PROSITE" id="PS50949">
    <property type="entry name" value="HTH_GNTR"/>
    <property type="match status" value="1"/>
</dbReference>
<dbReference type="PRINTS" id="PR00035">
    <property type="entry name" value="HTHGNTR"/>
</dbReference>
<dbReference type="InterPro" id="IPR036388">
    <property type="entry name" value="WH-like_DNA-bd_sf"/>
</dbReference>
<dbReference type="Proteomes" id="UP000886752">
    <property type="component" value="Unassembled WGS sequence"/>
</dbReference>
<dbReference type="SUPFAM" id="SSF46785">
    <property type="entry name" value="Winged helix' DNA-binding domain"/>
    <property type="match status" value="1"/>
</dbReference>
<dbReference type="GO" id="GO:0003700">
    <property type="term" value="F:DNA-binding transcription factor activity"/>
    <property type="evidence" value="ECO:0007669"/>
    <property type="project" value="InterPro"/>
</dbReference>
<keyword evidence="1" id="KW-0805">Transcription regulation</keyword>
<evidence type="ECO:0000256" key="2">
    <source>
        <dbReference type="ARBA" id="ARBA00023125"/>
    </source>
</evidence>
<protein>
    <submittedName>
        <fullName evidence="5">GntR family transcriptional regulator</fullName>
    </submittedName>
</protein>
<keyword evidence="2" id="KW-0238">DNA-binding</keyword>
<evidence type="ECO:0000256" key="1">
    <source>
        <dbReference type="ARBA" id="ARBA00023015"/>
    </source>
</evidence>
<dbReference type="InterPro" id="IPR036390">
    <property type="entry name" value="WH_DNA-bd_sf"/>
</dbReference>
<dbReference type="Pfam" id="PF07729">
    <property type="entry name" value="FCD"/>
    <property type="match status" value="1"/>
</dbReference>
<name>A0A9D1TPA9_9BACT</name>
<reference evidence="5" key="2">
    <citation type="submission" date="2021-04" db="EMBL/GenBank/DDBJ databases">
        <authorList>
            <person name="Gilroy R."/>
        </authorList>
    </citation>
    <scope>NUCLEOTIDE SEQUENCE</scope>
    <source>
        <strain evidence="5">ChiHecec2B26-446</strain>
    </source>
</reference>
<dbReference type="CDD" id="cd07377">
    <property type="entry name" value="WHTH_GntR"/>
    <property type="match status" value="1"/>
</dbReference>
<gene>
    <name evidence="5" type="ORF">H9894_01580</name>
</gene>
<dbReference type="PANTHER" id="PTHR43537:SF5">
    <property type="entry name" value="UXU OPERON TRANSCRIPTIONAL REGULATOR"/>
    <property type="match status" value="1"/>
</dbReference>
<dbReference type="SMART" id="SM00345">
    <property type="entry name" value="HTH_GNTR"/>
    <property type="match status" value="1"/>
</dbReference>